<keyword evidence="1" id="KW-1133">Transmembrane helix</keyword>
<keyword evidence="1" id="KW-0472">Membrane</keyword>
<dbReference type="EMBL" id="BMGH01000001">
    <property type="protein sequence ID" value="GGD07623.1"/>
    <property type="molecule type" value="Genomic_DNA"/>
</dbReference>
<reference evidence="2" key="2">
    <citation type="submission" date="2020-09" db="EMBL/GenBank/DDBJ databases">
        <authorList>
            <person name="Sun Q."/>
            <person name="Zhou Y."/>
        </authorList>
    </citation>
    <scope>NUCLEOTIDE SEQUENCE</scope>
    <source>
        <strain evidence="2">CGMCC 1.12921</strain>
    </source>
</reference>
<dbReference type="InterPro" id="IPR046513">
    <property type="entry name" value="DUF6691"/>
</dbReference>
<feature type="transmembrane region" description="Helical" evidence="1">
    <location>
        <begin position="41"/>
        <end position="61"/>
    </location>
</feature>
<feature type="transmembrane region" description="Helical" evidence="1">
    <location>
        <begin position="73"/>
        <end position="95"/>
    </location>
</feature>
<name>A0A8J2V543_9PROT</name>
<accession>A0A8J2V543</accession>
<evidence type="ECO:0000313" key="2">
    <source>
        <dbReference type="EMBL" id="GGD07623.1"/>
    </source>
</evidence>
<evidence type="ECO:0000313" key="3">
    <source>
        <dbReference type="Proteomes" id="UP000613582"/>
    </source>
</evidence>
<gene>
    <name evidence="2" type="ORF">GCM10011342_15600</name>
</gene>
<feature type="transmembrane region" description="Helical" evidence="1">
    <location>
        <begin position="107"/>
        <end position="130"/>
    </location>
</feature>
<dbReference type="Proteomes" id="UP000613582">
    <property type="component" value="Unassembled WGS sequence"/>
</dbReference>
<proteinExistence type="predicted"/>
<keyword evidence="1" id="KW-0812">Transmembrane</keyword>
<organism evidence="2 3">
    <name type="scientific">Aquisalinus flavus</name>
    <dbReference type="NCBI Taxonomy" id="1526572"/>
    <lineage>
        <taxon>Bacteria</taxon>
        <taxon>Pseudomonadati</taxon>
        <taxon>Pseudomonadota</taxon>
        <taxon>Alphaproteobacteria</taxon>
        <taxon>Parvularculales</taxon>
        <taxon>Parvularculaceae</taxon>
        <taxon>Aquisalinus</taxon>
    </lineage>
</organism>
<evidence type="ECO:0000256" key="1">
    <source>
        <dbReference type="SAM" id="Phobius"/>
    </source>
</evidence>
<sequence>MRFIWPFFSGLIFSVGLVISGMVNPEKVTDFLDLAGTWDPSLAFVMGGALVTTAIGFRFVLRRPAPLHADRHHLPTSTVITPQLLTGSALFGIGWGISGLCPGPAIAAFPMTLPVIAPFAIGLLAGLVLFQGYERRFARSS</sequence>
<keyword evidence="3" id="KW-1185">Reference proteome</keyword>
<dbReference type="AlphaFoldDB" id="A0A8J2V543"/>
<reference evidence="2" key="1">
    <citation type="journal article" date="2014" name="Int. J. Syst. Evol. Microbiol.">
        <title>Complete genome sequence of Corynebacterium casei LMG S-19264T (=DSM 44701T), isolated from a smear-ripened cheese.</title>
        <authorList>
            <consortium name="US DOE Joint Genome Institute (JGI-PGF)"/>
            <person name="Walter F."/>
            <person name="Albersmeier A."/>
            <person name="Kalinowski J."/>
            <person name="Ruckert C."/>
        </authorList>
    </citation>
    <scope>NUCLEOTIDE SEQUENCE</scope>
    <source>
        <strain evidence="2">CGMCC 1.12921</strain>
    </source>
</reference>
<dbReference type="Pfam" id="PF20398">
    <property type="entry name" value="DUF6691"/>
    <property type="match status" value="1"/>
</dbReference>
<protein>
    <submittedName>
        <fullName evidence="2">Membrane protein</fullName>
    </submittedName>
</protein>
<comment type="caution">
    <text evidence="2">The sequence shown here is derived from an EMBL/GenBank/DDBJ whole genome shotgun (WGS) entry which is preliminary data.</text>
</comment>
<dbReference type="RefSeq" id="WP_188158962.1">
    <property type="nucleotide sequence ID" value="NZ_BMGH01000001.1"/>
</dbReference>